<name>A0ABW5AB58_9RHOB</name>
<keyword evidence="8" id="KW-1133">Transmembrane helix</keyword>
<dbReference type="PANTHER" id="PTHR42755:SF1">
    <property type="entry name" value="3-DEOXY-D-MANNO-OCTULOSONIC ACID TRANSFERASE, MITOCHONDRIAL-RELATED"/>
    <property type="match status" value="1"/>
</dbReference>
<evidence type="ECO:0000256" key="6">
    <source>
        <dbReference type="ARBA" id="ARBA00031445"/>
    </source>
</evidence>
<comment type="function">
    <text evidence="1 8">Involved in lipopolysaccharide (LPS) biosynthesis. Catalyzes the transfer of 3-deoxy-D-manno-octulosonate (Kdo) residue(s) from CMP-Kdo to lipid IV(A), the tetraacyldisaccharide-1,4'-bisphosphate precursor of lipid A.</text>
</comment>
<keyword evidence="8" id="KW-1003">Cell membrane</keyword>
<evidence type="ECO:0000313" key="11">
    <source>
        <dbReference type="Proteomes" id="UP001597413"/>
    </source>
</evidence>
<sequence>MPLKLRLFLGLWSALWTLGLPFILAYLRRRARKDAVYGAHLAERFGRYNARVQGAIWVHAVSLGELRSAVPLGRAFLARGERLVITCFTPAGRREAEAVFAPERAQGRVHVVWVPFETQWAYRGFFKAFRPKLGLVMEIEIWPRMVAASRAAGVPLFMCNAQYPSRAMARDGRGLRLRQEVIRQFAGAFVKSSLQAERFASVGVANIAITGELRFEQPIPPALRTAGQHARRALGLEGRRVIAFVSTVEGEDATYLEVMTRLRSTAETPFFLYVPRKPERFGICAELIAEAGFSRMRRSTDLPATLDEHTAFSAPATLPEVLLGDSLGEMYFYLAMADLVVVGSGFTPKGAHNIIEPLAMGKPVFTGPVIWPIEYPFLEAEAAGVARRLTTAEDLATALASPDLPSPAQIEAFFAEHAGGVERFFAALPGALARAPR</sequence>
<dbReference type="EC" id="2.4.99.12" evidence="3 8"/>
<dbReference type="Gene3D" id="3.40.50.2000">
    <property type="entry name" value="Glycogen Phosphorylase B"/>
    <property type="match status" value="1"/>
</dbReference>
<gene>
    <name evidence="10" type="ORF">ACFSM0_10655</name>
</gene>
<evidence type="ECO:0000256" key="4">
    <source>
        <dbReference type="ARBA" id="ARBA00019077"/>
    </source>
</evidence>
<evidence type="ECO:0000256" key="1">
    <source>
        <dbReference type="ARBA" id="ARBA00003394"/>
    </source>
</evidence>
<organism evidence="10 11">
    <name type="scientific">Rhodobacter lacus</name>
    <dbReference type="NCBI Taxonomy" id="1641972"/>
    <lineage>
        <taxon>Bacteria</taxon>
        <taxon>Pseudomonadati</taxon>
        <taxon>Pseudomonadota</taxon>
        <taxon>Alphaproteobacteria</taxon>
        <taxon>Rhodobacterales</taxon>
        <taxon>Rhodobacter group</taxon>
        <taxon>Rhodobacter</taxon>
    </lineage>
</organism>
<dbReference type="PANTHER" id="PTHR42755">
    <property type="entry name" value="3-DEOXY-MANNO-OCTULOSONATE CYTIDYLYLTRANSFERASE"/>
    <property type="match status" value="1"/>
</dbReference>
<dbReference type="GO" id="GO:0016740">
    <property type="term" value="F:transferase activity"/>
    <property type="evidence" value="ECO:0007669"/>
    <property type="project" value="UniProtKB-KW"/>
</dbReference>
<feature type="transmembrane region" description="Helical" evidence="8">
    <location>
        <begin position="6"/>
        <end position="27"/>
    </location>
</feature>
<feature type="domain" description="3-deoxy-D-manno-octulosonic-acid transferase N-terminal" evidence="9">
    <location>
        <begin position="40"/>
        <end position="216"/>
    </location>
</feature>
<dbReference type="InterPro" id="IPR039901">
    <property type="entry name" value="Kdotransferase"/>
</dbReference>
<dbReference type="Gene3D" id="3.40.50.11720">
    <property type="entry name" value="3-Deoxy-D-manno-octulosonic-acid transferase, N-terminal domain"/>
    <property type="match status" value="1"/>
</dbReference>
<dbReference type="InterPro" id="IPR007507">
    <property type="entry name" value="Glycos_transf_N"/>
</dbReference>
<comment type="pathway">
    <text evidence="2 8">Bacterial outer membrane biogenesis; LPS core biosynthesis.</text>
</comment>
<evidence type="ECO:0000256" key="7">
    <source>
        <dbReference type="ARBA" id="ARBA00049183"/>
    </source>
</evidence>
<keyword evidence="11" id="KW-1185">Reference proteome</keyword>
<dbReference type="RefSeq" id="WP_377390138.1">
    <property type="nucleotide sequence ID" value="NZ_JBHUIX010000011.1"/>
</dbReference>
<keyword evidence="8" id="KW-0812">Transmembrane</keyword>
<evidence type="ECO:0000313" key="10">
    <source>
        <dbReference type="EMBL" id="MFD2174553.1"/>
    </source>
</evidence>
<evidence type="ECO:0000256" key="5">
    <source>
        <dbReference type="ARBA" id="ARBA00022679"/>
    </source>
</evidence>
<dbReference type="EMBL" id="JBHUIX010000011">
    <property type="protein sequence ID" value="MFD2174553.1"/>
    <property type="molecule type" value="Genomic_DNA"/>
</dbReference>
<evidence type="ECO:0000256" key="3">
    <source>
        <dbReference type="ARBA" id="ARBA00012621"/>
    </source>
</evidence>
<evidence type="ECO:0000256" key="2">
    <source>
        <dbReference type="ARBA" id="ARBA00004713"/>
    </source>
</evidence>
<dbReference type="InterPro" id="IPR038107">
    <property type="entry name" value="Glycos_transf_N_sf"/>
</dbReference>
<keyword evidence="8" id="KW-0448">Lipopolysaccharide biosynthesis</keyword>
<dbReference type="Proteomes" id="UP001597413">
    <property type="component" value="Unassembled WGS sequence"/>
</dbReference>
<keyword evidence="8" id="KW-0472">Membrane</keyword>
<accession>A0ABW5AB58</accession>
<protein>
    <recommendedName>
        <fullName evidence="4 8">3-deoxy-D-manno-octulosonic acid transferase</fullName>
        <shortName evidence="8">Kdo transferase</shortName>
        <ecNumber evidence="3 8">2.4.99.12</ecNumber>
    </recommendedName>
    <alternativeName>
        <fullName evidence="6 8">Lipid IV(A) 3-deoxy-D-manno-octulosonic acid transferase</fullName>
    </alternativeName>
</protein>
<keyword evidence="5 8" id="KW-0808">Transferase</keyword>
<dbReference type="Pfam" id="PF04413">
    <property type="entry name" value="Glycos_transf_N"/>
    <property type="match status" value="1"/>
</dbReference>
<dbReference type="SUPFAM" id="SSF53756">
    <property type="entry name" value="UDP-Glycosyltransferase/glycogen phosphorylase"/>
    <property type="match status" value="1"/>
</dbReference>
<reference evidence="11" key="1">
    <citation type="journal article" date="2019" name="Int. J. Syst. Evol. Microbiol.">
        <title>The Global Catalogue of Microorganisms (GCM) 10K type strain sequencing project: providing services to taxonomists for standard genome sequencing and annotation.</title>
        <authorList>
            <consortium name="The Broad Institute Genomics Platform"/>
            <consortium name="The Broad Institute Genome Sequencing Center for Infectious Disease"/>
            <person name="Wu L."/>
            <person name="Ma J."/>
        </authorList>
    </citation>
    <scope>NUCLEOTIDE SEQUENCE [LARGE SCALE GENOMIC DNA]</scope>
    <source>
        <strain evidence="11">CCUG 55131</strain>
    </source>
</reference>
<comment type="catalytic activity">
    <reaction evidence="7 8">
        <text>lipid IVA (E. coli) + CMP-3-deoxy-beta-D-manno-octulosonate = alpha-Kdo-(2-&gt;6)-lipid IVA (E. coli) + CMP + H(+)</text>
        <dbReference type="Rhea" id="RHEA:28066"/>
        <dbReference type="ChEBI" id="CHEBI:15378"/>
        <dbReference type="ChEBI" id="CHEBI:58603"/>
        <dbReference type="ChEBI" id="CHEBI:60364"/>
        <dbReference type="ChEBI" id="CHEBI:60377"/>
        <dbReference type="ChEBI" id="CHEBI:85987"/>
        <dbReference type="EC" id="2.4.99.12"/>
    </reaction>
</comment>
<comment type="caution">
    <text evidence="10">The sequence shown here is derived from an EMBL/GenBank/DDBJ whole genome shotgun (WGS) entry which is preliminary data.</text>
</comment>
<proteinExistence type="inferred from homology"/>
<comment type="subcellular location">
    <subcellularLocation>
        <location evidence="8">Cell membrane</location>
    </subcellularLocation>
</comment>
<evidence type="ECO:0000259" key="9">
    <source>
        <dbReference type="Pfam" id="PF04413"/>
    </source>
</evidence>
<evidence type="ECO:0000256" key="8">
    <source>
        <dbReference type="RuleBase" id="RU365103"/>
    </source>
</evidence>
<comment type="similarity">
    <text evidence="8">Belongs to the glycosyltransferase group 1 family.</text>
</comment>